<dbReference type="PROSITE" id="PS50929">
    <property type="entry name" value="ABC_TM1F"/>
    <property type="match status" value="2"/>
</dbReference>
<sequence length="1304" mass="147010">MDTTKKYDNPSPELKANSISKLFLWWVLPLVKYGYSNDLEVKDIYNTTKSNESKYLADALERYWLDEVKYAKENNTKPSLGNAIKKLFWKPYLLVGIIELFRAIMFTYLMPMNLKEFVNSFNDVPRNNEKGWYLGATLIFTCIANLLVVHNAQLYINRIAGRGRIACSSLIYRKILKLDKSSLDDTDIGKMVNLLSNDVDRFEQAGRLNSIWIMPIQAAVGTYVMYSTVGVAAFAGIGALLFQAVPIQGTLSRLQGKFRFKIAVKTDKRVKLMNEITSGIQVIKMYAWEKPFEKMVAILRRYEINEITKTSYIKAISTAIMVFTERFTLYIIVVVYVLIGNQIDGGIIFSMSQIINTLQAIMCINFPSALANYAEVKTSLYRIQQFLMESEKEEERKEKYDTKINLGLVELKNVHASWIPNPIVDTLIDVSLELKPGSFCCIVGNVGSGKSSILHLLLKELPISSGKIRIEGMISYASQEPWLFASSVRNNILFGQPYYKDVYDKVVEGVSLSGGQRARINLARAVYRDADIYLLDDPLSAVDTHVAKHLFEKCFLHHLSNKTRILVTHQTQFLNQADFVLLMNNGKVEKFFRPSESSNELSLLRQTSYSEPPSTEANSKRRPSISQKSFSIAEEFDDDEEPQETQELIERGSMRFSIYTDYYKAGASIFILAFEVFSLFVAQAICNGCDLWITFWTNNLARTASSPLSLVDLDLPSTPSTTDLTTSNESLLTTTLSNLTSLHDVSTESEYSNIITVLLGALTEDKVYELTTDLYIKVYTVLILLAIFLTSFRSVLFFKICMNSARKLHNLMFANILQAKMRFFDTNPSGRILNRFSKDMGAIDEILPNVTLTTLQIFLVAGGIFIMSFIKSYLLIIPSIILGIVLFYLRSIFMKTTQNVKRLEGITKAPVFSYVAATLNGIPTIRSSHAEYMVRDEFDTIQDQHTSTWYLFTTSFEAFGLYMDLLSTVFLAVAAAQFLLRDDVPGGDVGLVISQCLIITGMLQYGMRSLADIANNMTSVERVLQYTKLDKEGPFQSLPANKPPRDWPEAGRLTFTNVYLRYIVGEDPVLKNLNIEIEPGEKIGIVGRTGAGKSTLISAIFRLAPTDGNIQIDGVDIAKVGLTDLRSKISIIPQEPILFSESIRYNLDPFGKSDDKMLWDALESVELKNSIESLDSKVSEGGSNFSAGQRQLICLARAIVRNNRILVMDEATANVDPKTDGLIQKTIRRCFEHCTVLTVAHRLNTIMDSDRVIVMDAGEMKEFASPYELLQNSEGYFSKMVAQTGPAMEDKLKKIAEEHYRSKH</sequence>
<feature type="transmembrane region" description="Helical" evidence="9">
    <location>
        <begin position="959"/>
        <end position="980"/>
    </location>
</feature>
<feature type="domain" description="ABC transmembrane type-1" evidence="11">
    <location>
        <begin position="752"/>
        <end position="1015"/>
    </location>
</feature>
<feature type="transmembrane region" description="Helical" evidence="9">
    <location>
        <begin position="662"/>
        <end position="685"/>
    </location>
</feature>
<evidence type="ECO:0000259" key="11">
    <source>
        <dbReference type="PROSITE" id="PS50929"/>
    </source>
</evidence>
<keyword evidence="3 9" id="KW-0812">Transmembrane</keyword>
<dbReference type="PANTHER" id="PTHR24223">
    <property type="entry name" value="ATP-BINDING CASSETTE SUB-FAMILY C"/>
    <property type="match status" value="1"/>
</dbReference>
<dbReference type="EMBL" id="JABFTP020000144">
    <property type="protein sequence ID" value="KAL3283197.1"/>
    <property type="molecule type" value="Genomic_DNA"/>
</dbReference>
<dbReference type="InterPro" id="IPR044746">
    <property type="entry name" value="ABCC_6TM_D1"/>
</dbReference>
<dbReference type="Gene3D" id="1.20.1560.10">
    <property type="entry name" value="ABC transporter type 1, transmembrane domain"/>
    <property type="match status" value="2"/>
</dbReference>
<evidence type="ECO:0000256" key="3">
    <source>
        <dbReference type="ARBA" id="ARBA00022692"/>
    </source>
</evidence>
<dbReference type="Gene3D" id="3.40.50.300">
    <property type="entry name" value="P-loop containing nucleotide triphosphate hydrolases"/>
    <property type="match status" value="3"/>
</dbReference>
<evidence type="ECO:0000256" key="9">
    <source>
        <dbReference type="SAM" id="Phobius"/>
    </source>
</evidence>
<dbReference type="SUPFAM" id="SSF52540">
    <property type="entry name" value="P-loop containing nucleoside triphosphate hydrolases"/>
    <property type="match status" value="2"/>
</dbReference>
<dbReference type="InterPro" id="IPR017871">
    <property type="entry name" value="ABC_transporter-like_CS"/>
</dbReference>
<keyword evidence="6 9" id="KW-1133">Transmembrane helix</keyword>
<dbReference type="CDD" id="cd03250">
    <property type="entry name" value="ABCC_MRP_domain1"/>
    <property type="match status" value="1"/>
</dbReference>
<keyword evidence="13" id="KW-1185">Reference proteome</keyword>
<evidence type="ECO:0000256" key="5">
    <source>
        <dbReference type="ARBA" id="ARBA00022840"/>
    </source>
</evidence>
<evidence type="ECO:0000313" key="13">
    <source>
        <dbReference type="Proteomes" id="UP001516400"/>
    </source>
</evidence>
<name>A0ABD2NXU9_9CUCU</name>
<dbReference type="GO" id="GO:0005524">
    <property type="term" value="F:ATP binding"/>
    <property type="evidence" value="ECO:0007669"/>
    <property type="project" value="UniProtKB-KW"/>
</dbReference>
<feature type="domain" description="ABC transporter" evidence="10">
    <location>
        <begin position="1053"/>
        <end position="1282"/>
    </location>
</feature>
<dbReference type="InterPro" id="IPR003593">
    <property type="entry name" value="AAA+_ATPase"/>
</dbReference>
<dbReference type="FunFam" id="3.40.50.300:FF:000163">
    <property type="entry name" value="Multidrug resistance-associated protein member 4"/>
    <property type="match status" value="1"/>
</dbReference>
<keyword evidence="2" id="KW-0813">Transport</keyword>
<reference evidence="12 13" key="1">
    <citation type="journal article" date="2021" name="BMC Biol.">
        <title>Horizontally acquired antibacterial genes associated with adaptive radiation of ladybird beetles.</title>
        <authorList>
            <person name="Li H.S."/>
            <person name="Tang X.F."/>
            <person name="Huang Y.H."/>
            <person name="Xu Z.Y."/>
            <person name="Chen M.L."/>
            <person name="Du X.Y."/>
            <person name="Qiu B.Y."/>
            <person name="Chen P.T."/>
            <person name="Zhang W."/>
            <person name="Slipinski A."/>
            <person name="Escalona H.E."/>
            <person name="Waterhouse R.M."/>
            <person name="Zwick A."/>
            <person name="Pang H."/>
        </authorList>
    </citation>
    <scope>NUCLEOTIDE SEQUENCE [LARGE SCALE GENOMIC DNA]</scope>
    <source>
        <strain evidence="12">SYSU2018</strain>
    </source>
</reference>
<feature type="transmembrane region" description="Helical" evidence="9">
    <location>
        <begin position="778"/>
        <end position="798"/>
    </location>
</feature>
<dbReference type="SMART" id="SM00382">
    <property type="entry name" value="AAA"/>
    <property type="match status" value="2"/>
</dbReference>
<dbReference type="InterPro" id="IPR027417">
    <property type="entry name" value="P-loop_NTPase"/>
</dbReference>
<keyword evidence="5" id="KW-0067">ATP-binding</keyword>
<evidence type="ECO:0000313" key="12">
    <source>
        <dbReference type="EMBL" id="KAL3283197.1"/>
    </source>
</evidence>
<comment type="caution">
    <text evidence="12">The sequence shown here is derived from an EMBL/GenBank/DDBJ whole genome shotgun (WGS) entry which is preliminary data.</text>
</comment>
<evidence type="ECO:0000259" key="10">
    <source>
        <dbReference type="PROSITE" id="PS50893"/>
    </source>
</evidence>
<feature type="transmembrane region" description="Helical" evidence="9">
    <location>
        <begin position="873"/>
        <end position="893"/>
    </location>
</feature>
<gene>
    <name evidence="12" type="ORF">HHI36_006347</name>
</gene>
<evidence type="ECO:0000256" key="8">
    <source>
        <dbReference type="SAM" id="MobiDB-lite"/>
    </source>
</evidence>
<dbReference type="Pfam" id="PF00664">
    <property type="entry name" value="ABC_membrane"/>
    <property type="match status" value="2"/>
</dbReference>
<feature type="transmembrane region" description="Helical" evidence="9">
    <location>
        <begin position="92"/>
        <end position="111"/>
    </location>
</feature>
<feature type="transmembrane region" description="Helical" evidence="9">
    <location>
        <begin position="327"/>
        <end position="349"/>
    </location>
</feature>
<feature type="transmembrane region" description="Helical" evidence="9">
    <location>
        <begin position="131"/>
        <end position="149"/>
    </location>
</feature>
<feature type="region of interest" description="Disordered" evidence="8">
    <location>
        <begin position="603"/>
        <end position="627"/>
    </location>
</feature>
<dbReference type="InterPro" id="IPR011527">
    <property type="entry name" value="ABC1_TM_dom"/>
</dbReference>
<dbReference type="CDD" id="cd18579">
    <property type="entry name" value="ABC_6TM_ABCC_D1"/>
    <property type="match status" value="1"/>
</dbReference>
<dbReference type="PANTHER" id="PTHR24223:SF415">
    <property type="entry name" value="FI20190P1"/>
    <property type="match status" value="1"/>
</dbReference>
<dbReference type="InterPro" id="IPR044726">
    <property type="entry name" value="ABCC_6TM_D2"/>
</dbReference>
<protein>
    <submittedName>
        <fullName evidence="12">Uncharacterized protein</fullName>
    </submittedName>
</protein>
<dbReference type="CDD" id="cd18580">
    <property type="entry name" value="ABC_6TM_ABCC_D2"/>
    <property type="match status" value="1"/>
</dbReference>
<evidence type="ECO:0000256" key="2">
    <source>
        <dbReference type="ARBA" id="ARBA00022448"/>
    </source>
</evidence>
<evidence type="ECO:0000256" key="6">
    <source>
        <dbReference type="ARBA" id="ARBA00022989"/>
    </source>
</evidence>
<feature type="transmembrane region" description="Helical" evidence="9">
    <location>
        <begin position="223"/>
        <end position="245"/>
    </location>
</feature>
<evidence type="ECO:0000256" key="1">
    <source>
        <dbReference type="ARBA" id="ARBA00004141"/>
    </source>
</evidence>
<feature type="transmembrane region" description="Helical" evidence="9">
    <location>
        <begin position="846"/>
        <end position="867"/>
    </location>
</feature>
<comment type="subcellular location">
    <subcellularLocation>
        <location evidence="1">Membrane</location>
        <topology evidence="1">Multi-pass membrane protein</topology>
    </subcellularLocation>
</comment>
<evidence type="ECO:0000256" key="4">
    <source>
        <dbReference type="ARBA" id="ARBA00022741"/>
    </source>
</evidence>
<dbReference type="Proteomes" id="UP001516400">
    <property type="component" value="Unassembled WGS sequence"/>
</dbReference>
<dbReference type="PROSITE" id="PS50893">
    <property type="entry name" value="ABC_TRANSPORTER_2"/>
    <property type="match status" value="2"/>
</dbReference>
<dbReference type="FunFam" id="1.20.1560.10:FF:000026">
    <property type="entry name" value="Multidrug resistance-associated protein lethal(2)03659"/>
    <property type="match status" value="1"/>
</dbReference>
<dbReference type="InterPro" id="IPR003439">
    <property type="entry name" value="ABC_transporter-like_ATP-bd"/>
</dbReference>
<evidence type="ECO:0000256" key="7">
    <source>
        <dbReference type="ARBA" id="ARBA00023136"/>
    </source>
</evidence>
<keyword evidence="7 9" id="KW-0472">Membrane</keyword>
<dbReference type="GO" id="GO:0016020">
    <property type="term" value="C:membrane"/>
    <property type="evidence" value="ECO:0007669"/>
    <property type="project" value="UniProtKB-SubCell"/>
</dbReference>
<dbReference type="CDD" id="cd03244">
    <property type="entry name" value="ABCC_MRP_domain2"/>
    <property type="match status" value="1"/>
</dbReference>
<organism evidence="12 13">
    <name type="scientific">Cryptolaemus montrouzieri</name>
    <dbReference type="NCBI Taxonomy" id="559131"/>
    <lineage>
        <taxon>Eukaryota</taxon>
        <taxon>Metazoa</taxon>
        <taxon>Ecdysozoa</taxon>
        <taxon>Arthropoda</taxon>
        <taxon>Hexapoda</taxon>
        <taxon>Insecta</taxon>
        <taxon>Pterygota</taxon>
        <taxon>Neoptera</taxon>
        <taxon>Endopterygota</taxon>
        <taxon>Coleoptera</taxon>
        <taxon>Polyphaga</taxon>
        <taxon>Cucujiformia</taxon>
        <taxon>Coccinelloidea</taxon>
        <taxon>Coccinellidae</taxon>
        <taxon>Scymninae</taxon>
        <taxon>Scymnini</taxon>
        <taxon>Cryptolaemus</taxon>
    </lineage>
</organism>
<feature type="domain" description="ABC transporter" evidence="10">
    <location>
        <begin position="409"/>
        <end position="610"/>
    </location>
</feature>
<dbReference type="SUPFAM" id="SSF90123">
    <property type="entry name" value="ABC transporter transmembrane region"/>
    <property type="match status" value="2"/>
</dbReference>
<dbReference type="InterPro" id="IPR036640">
    <property type="entry name" value="ABC1_TM_sf"/>
</dbReference>
<proteinExistence type="predicted"/>
<keyword evidence="4" id="KW-0547">Nucleotide-binding</keyword>
<dbReference type="Pfam" id="PF00005">
    <property type="entry name" value="ABC_tran"/>
    <property type="match status" value="2"/>
</dbReference>
<dbReference type="InterPro" id="IPR050173">
    <property type="entry name" value="ABC_transporter_C-like"/>
</dbReference>
<feature type="compositionally biased region" description="Polar residues" evidence="8">
    <location>
        <begin position="603"/>
        <end position="617"/>
    </location>
</feature>
<dbReference type="PROSITE" id="PS00211">
    <property type="entry name" value="ABC_TRANSPORTER_1"/>
    <property type="match status" value="2"/>
</dbReference>
<feature type="domain" description="ABC transmembrane type-1" evidence="11">
    <location>
        <begin position="103"/>
        <end position="360"/>
    </location>
</feature>
<accession>A0ABD2NXU9</accession>